<sequence length="335" mass="38384">MLNLFSANAPDYSLLSLPAALLLSALPHWYTLGLAMKHRVNGGWPNESPRVFVMQLAARPALGDKKSQHTELEKKILRGQSAQANGFENASIFGVALLCGIVAKLPGREMNMYAVSYLLIRAVYNWLYVMTSERKYSYIRTIVFQFMIAIYVSLFARSAFAIAHVMKKFAMHPKSRSAYQHARISFRQRRLHDAKQLRNAHRSAKVDRIMTFILLLSESKTHLPDLYAFHDFICTFYLGRHQEVLEGLRNEQRPGRPKNKQLSALENLIAVEEQEYYEGVEVPDLTNAANVELLREWKGDPQALPNFRFVRISGAVRDMFTVVQEGNHKRLQESL</sequence>
<dbReference type="InterPro" id="IPR038356">
    <property type="entry name" value="Tma16_sf"/>
</dbReference>
<keyword evidence="8" id="KW-1185">Reference proteome</keyword>
<reference evidence="7 8" key="1">
    <citation type="submission" date="2017-10" db="EMBL/GenBank/DDBJ databases">
        <title>A novel species of cold-tolerant Malassezia isolated from bats.</title>
        <authorList>
            <person name="Lorch J.M."/>
            <person name="Palmer J.M."/>
            <person name="Vanderwolf K.J."/>
            <person name="Schmidt K.Z."/>
            <person name="Verant M.L."/>
            <person name="Weller T.J."/>
            <person name="Blehert D.S."/>
        </authorList>
    </citation>
    <scope>NUCLEOTIDE SEQUENCE [LARGE SCALE GENOMIC DNA]</scope>
    <source>
        <strain evidence="7 8">NWHC:44797-103</strain>
    </source>
</reference>
<protein>
    <submittedName>
        <fullName evidence="7">Uncharacterized protein</fullName>
    </submittedName>
</protein>
<dbReference type="InterPro" id="IPR023352">
    <property type="entry name" value="MAPEG-like_dom_sf"/>
</dbReference>
<evidence type="ECO:0000256" key="4">
    <source>
        <dbReference type="ARBA" id="ARBA00023136"/>
    </source>
</evidence>
<dbReference type="InterPro" id="IPR021346">
    <property type="entry name" value="Tma16"/>
</dbReference>
<evidence type="ECO:0000256" key="2">
    <source>
        <dbReference type="ARBA" id="ARBA00022692"/>
    </source>
</evidence>
<dbReference type="PANTHER" id="PTHR13349:SF2">
    <property type="entry name" value="TRANSLATION MACHINERY-ASSOCIATED PROTEIN 16"/>
    <property type="match status" value="1"/>
</dbReference>
<keyword evidence="3 6" id="KW-1133">Transmembrane helix</keyword>
<dbReference type="GO" id="GO:0005634">
    <property type="term" value="C:nucleus"/>
    <property type="evidence" value="ECO:0007669"/>
    <property type="project" value="TreeGrafter"/>
</dbReference>
<dbReference type="Gene3D" id="1.20.120.550">
    <property type="entry name" value="Membrane associated eicosanoid/glutathione metabolism-like domain"/>
    <property type="match status" value="1"/>
</dbReference>
<keyword evidence="2 6" id="KW-0812">Transmembrane</keyword>
<comment type="subcellular location">
    <subcellularLocation>
        <location evidence="1">Membrane</location>
    </subcellularLocation>
</comment>
<dbReference type="STRING" id="2020962.A0A2N1JB25"/>
<evidence type="ECO:0000256" key="1">
    <source>
        <dbReference type="ARBA" id="ARBA00004370"/>
    </source>
</evidence>
<dbReference type="Proteomes" id="UP000232875">
    <property type="component" value="Unassembled WGS sequence"/>
</dbReference>
<dbReference type="GO" id="GO:0016020">
    <property type="term" value="C:membrane"/>
    <property type="evidence" value="ECO:0007669"/>
    <property type="project" value="UniProtKB-SubCell"/>
</dbReference>
<feature type="transmembrane region" description="Helical" evidence="6">
    <location>
        <begin position="12"/>
        <end position="30"/>
    </location>
</feature>
<name>A0A2N1JB25_9BASI</name>
<feature type="transmembrane region" description="Helical" evidence="6">
    <location>
        <begin position="112"/>
        <end position="130"/>
    </location>
</feature>
<evidence type="ECO:0000313" key="8">
    <source>
        <dbReference type="Proteomes" id="UP000232875"/>
    </source>
</evidence>
<proteinExistence type="inferred from homology"/>
<dbReference type="OrthoDB" id="270284at2759"/>
<keyword evidence="4 6" id="KW-0472">Membrane</keyword>
<dbReference type="SUPFAM" id="SSF161084">
    <property type="entry name" value="MAPEG domain-like"/>
    <property type="match status" value="1"/>
</dbReference>
<dbReference type="InterPro" id="IPR001129">
    <property type="entry name" value="Membr-assoc_MAPEG"/>
</dbReference>
<dbReference type="Pfam" id="PF11176">
    <property type="entry name" value="Tma16"/>
    <property type="match status" value="1"/>
</dbReference>
<evidence type="ECO:0000256" key="6">
    <source>
        <dbReference type="SAM" id="Phobius"/>
    </source>
</evidence>
<evidence type="ECO:0000256" key="3">
    <source>
        <dbReference type="ARBA" id="ARBA00022989"/>
    </source>
</evidence>
<evidence type="ECO:0000313" key="7">
    <source>
        <dbReference type="EMBL" id="PKI83746.1"/>
    </source>
</evidence>
<organism evidence="7 8">
    <name type="scientific">Malassezia vespertilionis</name>
    <dbReference type="NCBI Taxonomy" id="2020962"/>
    <lineage>
        <taxon>Eukaryota</taxon>
        <taxon>Fungi</taxon>
        <taxon>Dikarya</taxon>
        <taxon>Basidiomycota</taxon>
        <taxon>Ustilaginomycotina</taxon>
        <taxon>Malasseziomycetes</taxon>
        <taxon>Malasseziales</taxon>
        <taxon>Malasseziaceae</taxon>
        <taxon>Malassezia</taxon>
    </lineage>
</organism>
<gene>
    <name evidence="7" type="ORF">MVES_002548</name>
</gene>
<dbReference type="Pfam" id="PF01124">
    <property type="entry name" value="MAPEG"/>
    <property type="match status" value="1"/>
</dbReference>
<evidence type="ECO:0000256" key="5">
    <source>
        <dbReference type="ARBA" id="ARBA00034127"/>
    </source>
</evidence>
<dbReference type="EMBL" id="KZ454991">
    <property type="protein sequence ID" value="PKI83746.1"/>
    <property type="molecule type" value="Genomic_DNA"/>
</dbReference>
<accession>A0A2N1JB25</accession>
<comment type="similarity">
    <text evidence="5">Belongs to the TMA16 family.</text>
</comment>
<feature type="transmembrane region" description="Helical" evidence="6">
    <location>
        <begin position="142"/>
        <end position="166"/>
    </location>
</feature>
<dbReference type="AlphaFoldDB" id="A0A2N1JB25"/>
<dbReference type="Gene3D" id="1.20.1440.170">
    <property type="entry name" value="Translation machinery-associated protein 16-like"/>
    <property type="match status" value="1"/>
</dbReference>
<dbReference type="PANTHER" id="PTHR13349">
    <property type="entry name" value="TRANSLATION MACHINERY-ASSOCIATED PROTEIN 16"/>
    <property type="match status" value="1"/>
</dbReference>